<evidence type="ECO:0000256" key="1">
    <source>
        <dbReference type="ARBA" id="ARBA00004191"/>
    </source>
</evidence>
<feature type="chain" id="PRO_5041280718" description="Exopolygalacturonase-like" evidence="11">
    <location>
        <begin position="23"/>
        <end position="428"/>
    </location>
</feature>
<comment type="caution">
    <text evidence="12">The sequence shown here is derived from an EMBL/GenBank/DDBJ whole genome shotgun (WGS) entry which is preliminary data.</text>
</comment>
<evidence type="ECO:0000313" key="13">
    <source>
        <dbReference type="Proteomes" id="UP001168098"/>
    </source>
</evidence>
<gene>
    <name evidence="12" type="ORF">PVL29_005496</name>
</gene>
<keyword evidence="7" id="KW-0961">Cell wall biogenesis/degradation</keyword>
<keyword evidence="13" id="KW-1185">Reference proteome</keyword>
<dbReference type="InterPro" id="IPR012334">
    <property type="entry name" value="Pectin_lyas_fold"/>
</dbReference>
<keyword evidence="11" id="KW-0732">Signal</keyword>
<keyword evidence="4" id="KW-0964">Secreted</keyword>
<comment type="similarity">
    <text evidence="2 9">Belongs to the glycosyl hydrolase 28 family.</text>
</comment>
<evidence type="ECO:0000313" key="12">
    <source>
        <dbReference type="EMBL" id="KAJ9699656.1"/>
    </source>
</evidence>
<evidence type="ECO:0000256" key="6">
    <source>
        <dbReference type="ARBA" id="ARBA00023295"/>
    </source>
</evidence>
<dbReference type="EMBL" id="JARBHA010000005">
    <property type="protein sequence ID" value="KAJ9699656.1"/>
    <property type="molecule type" value="Genomic_DNA"/>
</dbReference>
<dbReference type="Gene3D" id="2.160.20.10">
    <property type="entry name" value="Single-stranded right-handed beta-helix, Pectin lyase-like"/>
    <property type="match status" value="1"/>
</dbReference>
<evidence type="ECO:0008006" key="14">
    <source>
        <dbReference type="Google" id="ProtNLM"/>
    </source>
</evidence>
<reference evidence="12 13" key="1">
    <citation type="journal article" date="2023" name="BMC Biotechnol.">
        <title>Vitis rotundifolia cv Carlos genome sequencing.</title>
        <authorList>
            <person name="Huff M."/>
            <person name="Hulse-Kemp A."/>
            <person name="Scheffler B."/>
            <person name="Youngblood R."/>
            <person name="Simpson S."/>
            <person name="Babiker E."/>
            <person name="Staton M."/>
        </authorList>
    </citation>
    <scope>NUCLEOTIDE SEQUENCE [LARGE SCALE GENOMIC DNA]</scope>
    <source>
        <tissue evidence="12">Leaf</tissue>
    </source>
</reference>
<evidence type="ECO:0000256" key="3">
    <source>
        <dbReference type="ARBA" id="ARBA00022512"/>
    </source>
</evidence>
<accession>A0AA39DVW9</accession>
<feature type="active site" evidence="8">
    <location>
        <position position="273"/>
    </location>
</feature>
<dbReference type="InterPro" id="IPR011050">
    <property type="entry name" value="Pectin_lyase_fold/virulence"/>
</dbReference>
<dbReference type="GO" id="GO:0005975">
    <property type="term" value="P:carbohydrate metabolic process"/>
    <property type="evidence" value="ECO:0007669"/>
    <property type="project" value="InterPro"/>
</dbReference>
<dbReference type="PANTHER" id="PTHR31375">
    <property type="match status" value="1"/>
</dbReference>
<name>A0AA39DVW9_VITRO</name>
<dbReference type="PROSITE" id="PS00502">
    <property type="entry name" value="POLYGALACTURONASE"/>
    <property type="match status" value="1"/>
</dbReference>
<dbReference type="GO" id="GO:0004650">
    <property type="term" value="F:polygalacturonase activity"/>
    <property type="evidence" value="ECO:0007669"/>
    <property type="project" value="InterPro"/>
</dbReference>
<comment type="subcellular location">
    <subcellularLocation>
        <location evidence="1">Secreted</location>
        <location evidence="1">Cell wall</location>
    </subcellularLocation>
</comment>
<protein>
    <recommendedName>
        <fullName evidence="14">Exopolygalacturonase-like</fullName>
    </recommendedName>
</protein>
<evidence type="ECO:0000256" key="10">
    <source>
        <dbReference type="SAM" id="MobiDB-lite"/>
    </source>
</evidence>
<organism evidence="12 13">
    <name type="scientific">Vitis rotundifolia</name>
    <name type="common">Muscadine grape</name>
    <dbReference type="NCBI Taxonomy" id="103349"/>
    <lineage>
        <taxon>Eukaryota</taxon>
        <taxon>Viridiplantae</taxon>
        <taxon>Streptophyta</taxon>
        <taxon>Embryophyta</taxon>
        <taxon>Tracheophyta</taxon>
        <taxon>Spermatophyta</taxon>
        <taxon>Magnoliopsida</taxon>
        <taxon>eudicotyledons</taxon>
        <taxon>Gunneridae</taxon>
        <taxon>Pentapetalae</taxon>
        <taxon>rosids</taxon>
        <taxon>Vitales</taxon>
        <taxon>Vitaceae</taxon>
        <taxon>Viteae</taxon>
        <taxon>Vitis</taxon>
    </lineage>
</organism>
<dbReference type="GO" id="GO:0071555">
    <property type="term" value="P:cell wall organization"/>
    <property type="evidence" value="ECO:0007669"/>
    <property type="project" value="UniProtKB-KW"/>
</dbReference>
<keyword evidence="6 9" id="KW-0326">Glycosidase</keyword>
<dbReference type="FunFam" id="2.160.20.10:FF:000004">
    <property type="entry name" value="Pectin lyase-like superfamily protein"/>
    <property type="match status" value="1"/>
</dbReference>
<evidence type="ECO:0000256" key="2">
    <source>
        <dbReference type="ARBA" id="ARBA00008834"/>
    </source>
</evidence>
<feature type="signal peptide" evidence="11">
    <location>
        <begin position="1"/>
        <end position="22"/>
    </location>
</feature>
<feature type="region of interest" description="Disordered" evidence="10">
    <location>
        <begin position="28"/>
        <end position="47"/>
    </location>
</feature>
<dbReference type="SUPFAM" id="SSF51126">
    <property type="entry name" value="Pectin lyase-like"/>
    <property type="match status" value="1"/>
</dbReference>
<sequence>MATARRIILYSFLLCSFALVSCRANAGSHPRVGRGRGSVAHHGGGGGRGPIPGETIFNVLQYGAKPGGKKDSTEAFMKAWVAACHWRGKARLLIPQGIFLIGQVTFQGPCNSPTPIIVQVAGTLKAVTDISEFASPEWVTFEHINGLIVTGGGTFDGQGDVVWKYNDCRRNSDCQLLPTSIKFNSITNGNLRGINSVNAKSFHIAMNRCQNFRAFGLRITAPEDSPNTDGIHISSSNFVKVSKSIISTGDDCISIGQGSTNISINKVTCGPGHGISIGSLGKYPDEKDVMGIIVKNSTLLNTDNGLRIKTWPGSPPSQASGILFQDIIIKNVKNPIIIDQLYCPSGSSCRTQPSRVRISNIHYRNIWGTSSSPLAVNLMCSPQFPCQNVELFDINLRYSGKRRVSALTSSCSNVKAGFGGVQIPPPCR</sequence>
<proteinExistence type="inferred from homology"/>
<evidence type="ECO:0000256" key="7">
    <source>
        <dbReference type="ARBA" id="ARBA00023316"/>
    </source>
</evidence>
<evidence type="ECO:0000256" key="8">
    <source>
        <dbReference type="PROSITE-ProRule" id="PRU10052"/>
    </source>
</evidence>
<evidence type="ECO:0000256" key="4">
    <source>
        <dbReference type="ARBA" id="ARBA00022525"/>
    </source>
</evidence>
<evidence type="ECO:0000256" key="5">
    <source>
        <dbReference type="ARBA" id="ARBA00022801"/>
    </source>
</evidence>
<dbReference type="Pfam" id="PF00295">
    <property type="entry name" value="Glyco_hydro_28"/>
    <property type="match status" value="1"/>
</dbReference>
<dbReference type="AlphaFoldDB" id="A0AA39DVW9"/>
<dbReference type="InterPro" id="IPR000743">
    <property type="entry name" value="Glyco_hydro_28"/>
</dbReference>
<evidence type="ECO:0000256" key="9">
    <source>
        <dbReference type="RuleBase" id="RU361169"/>
    </source>
</evidence>
<keyword evidence="3" id="KW-0134">Cell wall</keyword>
<evidence type="ECO:0000256" key="11">
    <source>
        <dbReference type="SAM" id="SignalP"/>
    </source>
</evidence>
<dbReference type="PROSITE" id="PS51257">
    <property type="entry name" value="PROKAR_LIPOPROTEIN"/>
    <property type="match status" value="1"/>
</dbReference>
<keyword evidence="5 9" id="KW-0378">Hydrolase</keyword>
<dbReference type="Proteomes" id="UP001168098">
    <property type="component" value="Unassembled WGS sequence"/>
</dbReference>